<evidence type="ECO:0000256" key="1">
    <source>
        <dbReference type="ARBA" id="ARBA00023002"/>
    </source>
</evidence>
<organism evidence="4">
    <name type="scientific">Desulfobacca acetoxidans</name>
    <dbReference type="NCBI Taxonomy" id="60893"/>
    <lineage>
        <taxon>Bacteria</taxon>
        <taxon>Pseudomonadati</taxon>
        <taxon>Thermodesulfobacteriota</taxon>
        <taxon>Desulfobaccia</taxon>
        <taxon>Desulfobaccales</taxon>
        <taxon>Desulfobaccaceae</taxon>
        <taxon>Desulfobacca</taxon>
    </lineage>
</organism>
<feature type="domain" description="Pyruvate flavodoxin/ferredoxin oxidoreductase pyrimidine binding" evidence="2">
    <location>
        <begin position="15"/>
        <end position="202"/>
    </location>
</feature>
<dbReference type="InterPro" id="IPR002880">
    <property type="entry name" value="Pyrv_Fd/Flavodoxin_OxRdtase_N"/>
</dbReference>
<dbReference type="InterPro" id="IPR029061">
    <property type="entry name" value="THDP-binding"/>
</dbReference>
<sequence>MTRTLLTGNGAAAWGARLAGVDYVPAFPITPQTEIIETLANWLDTGEMTGRLVMLESEHSMVTAAGAAAATGVRVFTATSSQGLLYAMEMLYTVAGWRVPLVLVNVSRGLSAPITLEPDHNDIMAARDSGFLQLHCATCQEVLDSVLLAYRLAEHSQVRLPVVVNLDGFYLSFTREPVELPSLEAARAFVGPFDPGPIRFRASQPLSQAVAVLGGSAYSYFRYEMHLAALRGLAVYEEIAQEFAQNFGRDYQPVEAYHTQDAEVVLVMLGSFATKAQDAVDRLREAGFRVGLARPRLMRPFPEASLRELLCGKKGVAVIDQNLSMGKGGVLYTELASALYGQKEAPVLTSFIGGLGGRDLTLEEFFEIVALTREAAATGQSPPPRLLYTEEELREVRKLQAIAQTERCRLGAPREQGGL</sequence>
<dbReference type="PANTHER" id="PTHR32154">
    <property type="entry name" value="PYRUVATE-FLAVODOXIN OXIDOREDUCTASE-RELATED"/>
    <property type="match status" value="1"/>
</dbReference>
<dbReference type="FunFam" id="3.40.50.970:FF:000012">
    <property type="entry name" value="Pyruvate:ferredoxin (Flavodoxin) oxidoreductase"/>
    <property type="match status" value="1"/>
</dbReference>
<dbReference type="CDD" id="cd07034">
    <property type="entry name" value="TPP_PYR_PFOR_IOR-alpha_like"/>
    <property type="match status" value="1"/>
</dbReference>
<dbReference type="InterPro" id="IPR050722">
    <property type="entry name" value="Pyruvate:ferred/Flavod_OxRd"/>
</dbReference>
<dbReference type="InterPro" id="IPR009014">
    <property type="entry name" value="Transketo_C/PFOR_II"/>
</dbReference>
<protein>
    <submittedName>
        <fullName evidence="4">Pyruvate synthase</fullName>
    </submittedName>
</protein>
<comment type="caution">
    <text evidence="4">The sequence shown here is derived from an EMBL/GenBank/DDBJ whole genome shotgun (WGS) entry which is preliminary data.</text>
</comment>
<name>A0A7C5AM44_9BACT</name>
<reference evidence="4" key="1">
    <citation type="journal article" date="2020" name="mSystems">
        <title>Genome- and Community-Level Interaction Insights into Carbon Utilization and Element Cycling Functions of Hydrothermarchaeota in Hydrothermal Sediment.</title>
        <authorList>
            <person name="Zhou Z."/>
            <person name="Liu Y."/>
            <person name="Xu W."/>
            <person name="Pan J."/>
            <person name="Luo Z.H."/>
            <person name="Li M."/>
        </authorList>
    </citation>
    <scope>NUCLEOTIDE SEQUENCE [LARGE SCALE GENOMIC DNA]</scope>
    <source>
        <strain evidence="4">SpSt-853</strain>
    </source>
</reference>
<accession>A0A7C5AM44</accession>
<dbReference type="PANTHER" id="PTHR32154:SF30">
    <property type="entry name" value="2-OXOACID OXIDOREDUCTASE (FERREDOXIN)"/>
    <property type="match status" value="1"/>
</dbReference>
<keyword evidence="4" id="KW-0670">Pyruvate</keyword>
<dbReference type="Pfam" id="PF17147">
    <property type="entry name" value="PFOR_II"/>
    <property type="match status" value="1"/>
</dbReference>
<gene>
    <name evidence="4" type="ORF">ENW48_07535</name>
</gene>
<dbReference type="SUPFAM" id="SSF52518">
    <property type="entry name" value="Thiamin diphosphate-binding fold (THDP-binding)"/>
    <property type="match status" value="1"/>
</dbReference>
<dbReference type="EMBL" id="DTKJ01000055">
    <property type="protein sequence ID" value="HGZ12054.1"/>
    <property type="molecule type" value="Genomic_DNA"/>
</dbReference>
<dbReference type="SUPFAM" id="SSF52922">
    <property type="entry name" value="TK C-terminal domain-like"/>
    <property type="match status" value="1"/>
</dbReference>
<feature type="domain" description="Pyruvate:ferredoxin oxidoreductase core" evidence="3">
    <location>
        <begin position="262"/>
        <end position="364"/>
    </location>
</feature>
<evidence type="ECO:0000313" key="4">
    <source>
        <dbReference type="EMBL" id="HGZ12054.1"/>
    </source>
</evidence>
<keyword evidence="1" id="KW-0560">Oxidoreductase</keyword>
<dbReference type="Pfam" id="PF01855">
    <property type="entry name" value="POR_N"/>
    <property type="match status" value="1"/>
</dbReference>
<dbReference type="Gene3D" id="3.40.50.970">
    <property type="match status" value="1"/>
</dbReference>
<evidence type="ECO:0000259" key="3">
    <source>
        <dbReference type="Pfam" id="PF17147"/>
    </source>
</evidence>
<dbReference type="FunFam" id="3.40.50.920:FF:000010">
    <property type="entry name" value="Pyruvate ferredoxin oxidoreductase, alpha subunit"/>
    <property type="match status" value="1"/>
</dbReference>
<dbReference type="AlphaFoldDB" id="A0A7C5AM44"/>
<dbReference type="GO" id="GO:0016903">
    <property type="term" value="F:oxidoreductase activity, acting on the aldehyde or oxo group of donors"/>
    <property type="evidence" value="ECO:0007669"/>
    <property type="project" value="UniProtKB-ARBA"/>
</dbReference>
<evidence type="ECO:0000259" key="2">
    <source>
        <dbReference type="Pfam" id="PF01855"/>
    </source>
</evidence>
<dbReference type="GO" id="GO:0019752">
    <property type="term" value="P:carboxylic acid metabolic process"/>
    <property type="evidence" value="ECO:0007669"/>
    <property type="project" value="UniProtKB-ARBA"/>
</dbReference>
<proteinExistence type="predicted"/>
<dbReference type="GO" id="GO:0006979">
    <property type="term" value="P:response to oxidative stress"/>
    <property type="evidence" value="ECO:0007669"/>
    <property type="project" value="TreeGrafter"/>
</dbReference>
<dbReference type="Gene3D" id="3.40.50.920">
    <property type="match status" value="1"/>
</dbReference>
<dbReference type="InterPro" id="IPR033412">
    <property type="entry name" value="PFOR_II"/>
</dbReference>